<gene>
    <name evidence="3" type="primary">spo3</name>
    <name evidence="2" type="ORF">SJAG_04922</name>
</gene>
<dbReference type="VEuPathDB" id="FungiDB:SJAG_04922"/>
<proteinExistence type="predicted"/>
<name>B6K846_SCHJY</name>
<accession>B6K846</accession>
<dbReference type="STRING" id="402676.B6K846"/>
<keyword evidence="1" id="KW-0732">Signal</keyword>
<dbReference type="EMBL" id="KE651167">
    <property type="protein sequence ID" value="EEB09700.1"/>
    <property type="molecule type" value="Genomic_DNA"/>
</dbReference>
<dbReference type="HOGENOM" id="CLU_289712_0_0_1"/>
<evidence type="ECO:0000256" key="1">
    <source>
        <dbReference type="SAM" id="SignalP"/>
    </source>
</evidence>
<evidence type="ECO:0000313" key="3">
    <source>
        <dbReference type="JaponicusDB" id="SJAG_04922"/>
    </source>
</evidence>
<keyword evidence="4" id="KW-1185">Reference proteome</keyword>
<reference evidence="2 4" key="1">
    <citation type="journal article" date="2011" name="Science">
        <title>Comparative functional genomics of the fission yeasts.</title>
        <authorList>
            <person name="Rhind N."/>
            <person name="Chen Z."/>
            <person name="Yassour M."/>
            <person name="Thompson D.A."/>
            <person name="Haas B.J."/>
            <person name="Habib N."/>
            <person name="Wapinski I."/>
            <person name="Roy S."/>
            <person name="Lin M.F."/>
            <person name="Heiman D.I."/>
            <person name="Young S.K."/>
            <person name="Furuya K."/>
            <person name="Guo Y."/>
            <person name="Pidoux A."/>
            <person name="Chen H.M."/>
            <person name="Robbertse B."/>
            <person name="Goldberg J.M."/>
            <person name="Aoki K."/>
            <person name="Bayne E.H."/>
            <person name="Berlin A.M."/>
            <person name="Desjardins C.A."/>
            <person name="Dobbs E."/>
            <person name="Dukaj L."/>
            <person name="Fan L."/>
            <person name="FitzGerald M.G."/>
            <person name="French C."/>
            <person name="Gujja S."/>
            <person name="Hansen K."/>
            <person name="Keifenheim D."/>
            <person name="Levin J.Z."/>
            <person name="Mosher R.A."/>
            <person name="Mueller C.A."/>
            <person name="Pfiffner J."/>
            <person name="Priest M."/>
            <person name="Russ C."/>
            <person name="Smialowska A."/>
            <person name="Swoboda P."/>
            <person name="Sykes S.M."/>
            <person name="Vaughn M."/>
            <person name="Vengrova S."/>
            <person name="Yoder R."/>
            <person name="Zeng Q."/>
            <person name="Allshire R."/>
            <person name="Baulcombe D."/>
            <person name="Birren B.W."/>
            <person name="Brown W."/>
            <person name="Ekwall K."/>
            <person name="Kellis M."/>
            <person name="Leatherwood J."/>
            <person name="Levin H."/>
            <person name="Margalit H."/>
            <person name="Martienssen R."/>
            <person name="Nieduszynski C.A."/>
            <person name="Spatafora J.W."/>
            <person name="Friedman N."/>
            <person name="Dalgaard J.Z."/>
            <person name="Baumann P."/>
            <person name="Niki H."/>
            <person name="Regev A."/>
            <person name="Nusbaum C."/>
        </authorList>
    </citation>
    <scope>NUCLEOTIDE SEQUENCE [LARGE SCALE GENOMIC DNA]</scope>
    <source>
        <strain evidence="4">yFS275 / FY16936</strain>
    </source>
</reference>
<organism evidence="2 4">
    <name type="scientific">Schizosaccharomyces japonicus (strain yFS275 / FY16936)</name>
    <name type="common">Fission yeast</name>
    <dbReference type="NCBI Taxonomy" id="402676"/>
    <lineage>
        <taxon>Eukaryota</taxon>
        <taxon>Fungi</taxon>
        <taxon>Dikarya</taxon>
        <taxon>Ascomycota</taxon>
        <taxon>Taphrinomycotina</taxon>
        <taxon>Schizosaccharomycetes</taxon>
        <taxon>Schizosaccharomycetales</taxon>
        <taxon>Schizosaccharomycetaceae</taxon>
        <taxon>Schizosaccharomyces</taxon>
    </lineage>
</organism>
<dbReference type="AlphaFoldDB" id="B6K846"/>
<feature type="chain" id="PRO_5002847623" evidence="1">
    <location>
        <begin position="22"/>
        <end position="1058"/>
    </location>
</feature>
<dbReference type="RefSeq" id="XP_002175993.1">
    <property type="nucleotide sequence ID" value="XM_002175957.2"/>
</dbReference>
<dbReference type="OMA" id="YSADEWK"/>
<sequence length="1058" mass="121943">MFRIIKALWSFILSIFRAVFGHNKSKQRDVQLEEGIVYQQPRTHVSASSTTSNYSSPLSEELKALPYSTLRLQKVPNYGIPAVHQCQQHYASAAASVHYSLTSNERSSTSALHPYEIKKPPSAVKRDIVVHRSSSSLPYGEPAPVSLSTSKVRMDHHVMSINNVRVELRNTKESLSSESSSSQLRSPLEVEGAHNLSSVLAVDSQMSNSTHSQTKNLQCNEQKVCDMNFISSKASYEKENLTKEDSSYTRDTINVRSNRMNEDAKLYMSDTVESNDLNDRFISMDVQNKGHFKDNMGIESLSSNSVHLTLADSVAQSPENPSPATPTAPEVVQPILVHPYSASVDSLDLVPVSYQVPFPYSKCLDIAPVQTPVEKVDAAFSTWERKRYASRPIYHPYADHCDERTRHFEEFSHLTDLLMRIDEFPAELTRDVFTKALEFFNANSILRIYRDWLKMHRERMLAKGSSHLKLLHAYRKQHPLPKPTDSTSRRSVSGIYKHSPIKTRKVVSFSAEQFDCKPTPLFPSNDDEEIYDSETLDKETDDLYIPRRRLDVFDETLAFLALAAEFQKVSGEAVSLADKPGLDELKEFWYDELPFVTESRPGSSQSYRKIQKLKKARKDEKETLRGECKRIIEEDRKLMELKSVFNLRELFTIAELLSLNTPTENARAYYYNNYLTLCRRKQADTEFDVNRHFKITFAKLYNNGSIYDVPCREERLLHKEKYYSSFACSNLFVQRSIVQTKNWKQALTIGVDRLRRGLSIDIEGTCDRILEIFQLEKPRKPTQEEKQQFEEFMTGLNTLEALEGEDSAFLFQYYGTHSRARQHAREFKKWELYYAAEELQSSYMIRFAIMLGTRLPIVNYWTRYWSNLLISFFELQSSILLAAGMPSKSLLFCRDVAVRAIPGTGVYGLQADQTCPTFTEWFLKSASDVADDLTRVQANFAKSADIDLEKYEPLPEYAFPLLLELRLIRSLRHMSYDSLSFLSDDEVLIYEQFPRKLQILFPAQKLLDSDVLECVKETLQQRKELPWDKPIIYTSFYRALDKIYNNTLKLLKESEGKF</sequence>
<protein>
    <submittedName>
        <fullName evidence="2">Sporulation protein Spo3</fullName>
    </submittedName>
</protein>
<evidence type="ECO:0000313" key="2">
    <source>
        <dbReference type="EMBL" id="EEB09700.1"/>
    </source>
</evidence>
<dbReference type="JaponicusDB" id="SJAG_04922">
    <property type="gene designation" value="spo3"/>
</dbReference>
<dbReference type="Proteomes" id="UP000001744">
    <property type="component" value="Unassembled WGS sequence"/>
</dbReference>
<feature type="signal peptide" evidence="1">
    <location>
        <begin position="1"/>
        <end position="21"/>
    </location>
</feature>
<dbReference type="GeneID" id="7050354"/>
<evidence type="ECO:0000313" key="4">
    <source>
        <dbReference type="Proteomes" id="UP000001744"/>
    </source>
</evidence>